<organism evidence="1">
    <name type="scientific">marine metagenome</name>
    <dbReference type="NCBI Taxonomy" id="408172"/>
    <lineage>
        <taxon>unclassified sequences</taxon>
        <taxon>metagenomes</taxon>
        <taxon>ecological metagenomes</taxon>
    </lineage>
</organism>
<feature type="non-terminal residue" evidence="1">
    <location>
        <position position="186"/>
    </location>
</feature>
<protein>
    <submittedName>
        <fullName evidence="1">Uncharacterized protein</fullName>
    </submittedName>
</protein>
<gene>
    <name evidence="1" type="ORF">METZ01_LOCUS487044</name>
</gene>
<accession>A0A383CQ87</accession>
<dbReference type="EMBL" id="UINC01210638">
    <property type="protein sequence ID" value="SVE34190.1"/>
    <property type="molecule type" value="Genomic_DNA"/>
</dbReference>
<proteinExistence type="predicted"/>
<reference evidence="1" key="1">
    <citation type="submission" date="2018-05" db="EMBL/GenBank/DDBJ databases">
        <authorList>
            <person name="Lanie J.A."/>
            <person name="Ng W.-L."/>
            <person name="Kazmierczak K.M."/>
            <person name="Andrzejewski T.M."/>
            <person name="Davidsen T.M."/>
            <person name="Wayne K.J."/>
            <person name="Tettelin H."/>
            <person name="Glass J.I."/>
            <person name="Rusch D."/>
            <person name="Podicherti R."/>
            <person name="Tsui H.-C.T."/>
            <person name="Winkler M.E."/>
        </authorList>
    </citation>
    <scope>NUCLEOTIDE SEQUENCE</scope>
</reference>
<name>A0A383CQ87_9ZZZZ</name>
<dbReference type="AlphaFoldDB" id="A0A383CQ87"/>
<evidence type="ECO:0000313" key="1">
    <source>
        <dbReference type="EMBL" id="SVE34190.1"/>
    </source>
</evidence>
<sequence length="186" mass="20626">MSDSAHEQYFDRIEEHFGRRRGGPLVLSPKDWSLVEAWHKSGIPLKIVLRGINQAFDRFTTSGPRPDRINSLRYCEQEIQAAWEDYRGTYRLRQPRTGPESAGLPTASAHLRVVSTACRSAATNAHETTASRLLAAAAELDEIERAAANGDLGARSVDRRANDVESRLRSALESYEGTDGFNALSL</sequence>